<keyword evidence="3 7" id="KW-0413">Isomerase</keyword>
<dbReference type="PROSITE" id="PS50889">
    <property type="entry name" value="S4"/>
    <property type="match status" value="1"/>
</dbReference>
<dbReference type="PANTHER" id="PTHR47683">
    <property type="entry name" value="PSEUDOURIDINE SYNTHASE FAMILY PROTEIN-RELATED"/>
    <property type="match status" value="1"/>
</dbReference>
<dbReference type="KEGG" id="smav:CFF01_14950"/>
<feature type="domain" description="Pseudouridine synthase RsuA/RluA-like" evidence="8">
    <location>
        <begin position="66"/>
        <end position="194"/>
    </location>
</feature>
<comment type="function">
    <text evidence="5">Responsible for synthesis of pseudouridine from uracil-516 in 16S ribosomal RNA.</text>
</comment>
<dbReference type="InterPro" id="IPR050343">
    <property type="entry name" value="RsuA_PseudoU_synthase"/>
</dbReference>
<dbReference type="SUPFAM" id="SSF55120">
    <property type="entry name" value="Pseudouridine synthase"/>
    <property type="match status" value="1"/>
</dbReference>
<evidence type="ECO:0000256" key="6">
    <source>
        <dbReference type="PROSITE-ProRule" id="PRU00182"/>
    </source>
</evidence>
<dbReference type="InterPro" id="IPR006145">
    <property type="entry name" value="PsdUridine_synth_RsuA/RluA"/>
</dbReference>
<dbReference type="PANTHER" id="PTHR47683:SF4">
    <property type="entry name" value="PSEUDOURIDINE SYNTHASE"/>
    <property type="match status" value="1"/>
</dbReference>
<dbReference type="GO" id="GO:0160136">
    <property type="term" value="F:16S rRNA pseudouridine(516) synthase activity"/>
    <property type="evidence" value="ECO:0007669"/>
    <property type="project" value="UniProtKB-EC"/>
</dbReference>
<dbReference type="GO" id="GO:0003723">
    <property type="term" value="F:RNA binding"/>
    <property type="evidence" value="ECO:0007669"/>
    <property type="project" value="UniProtKB-KW"/>
</dbReference>
<evidence type="ECO:0000256" key="1">
    <source>
        <dbReference type="ARBA" id="ARBA00008348"/>
    </source>
</evidence>
<dbReference type="InterPro" id="IPR020094">
    <property type="entry name" value="TruA/RsuA/RluB/E/F_N"/>
</dbReference>
<dbReference type="Gene3D" id="3.10.290.10">
    <property type="entry name" value="RNA-binding S4 domain"/>
    <property type="match status" value="1"/>
</dbReference>
<evidence type="ECO:0000313" key="9">
    <source>
        <dbReference type="EMBL" id="ASJ97776.1"/>
    </source>
</evidence>
<comment type="similarity">
    <text evidence="1 7">Belongs to the pseudouridine synthase RsuA family.</text>
</comment>
<dbReference type="EMBL" id="CP022272">
    <property type="protein sequence ID" value="ASJ97776.1"/>
    <property type="molecule type" value="Genomic_DNA"/>
</dbReference>
<evidence type="ECO:0000256" key="4">
    <source>
        <dbReference type="ARBA" id="ARBA00036749"/>
    </source>
</evidence>
<dbReference type="InterPro" id="IPR020103">
    <property type="entry name" value="PsdUridine_synth_cat_dom_sf"/>
</dbReference>
<dbReference type="GO" id="GO:0001522">
    <property type="term" value="P:pseudouridine synthesis"/>
    <property type="evidence" value="ECO:0007669"/>
    <property type="project" value="InterPro"/>
</dbReference>
<dbReference type="InterPro" id="IPR018496">
    <property type="entry name" value="PsdUridine_synth_RsuA/RluB_CS"/>
</dbReference>
<dbReference type="InterPro" id="IPR036986">
    <property type="entry name" value="S4_RNA-bd_sf"/>
</dbReference>
<dbReference type="AlphaFoldDB" id="A0AAC9XP81"/>
<gene>
    <name evidence="9" type="ORF">CFF01_14950</name>
</gene>
<dbReference type="GO" id="GO:0006364">
    <property type="term" value="P:rRNA processing"/>
    <property type="evidence" value="ECO:0007669"/>
    <property type="project" value="UniProtKB-ARBA"/>
</dbReference>
<evidence type="ECO:0000256" key="5">
    <source>
        <dbReference type="ARBA" id="ARBA00037590"/>
    </source>
</evidence>
<accession>A0AAC9XP81</accession>
<protein>
    <recommendedName>
        <fullName evidence="7">Pseudouridine synthase</fullName>
        <ecNumber evidence="7">5.4.99.-</ecNumber>
    </recommendedName>
</protein>
<proteinExistence type="inferred from homology"/>
<organism evidence="9 10">
    <name type="scientific">Shewanella marisflavi</name>
    <dbReference type="NCBI Taxonomy" id="260364"/>
    <lineage>
        <taxon>Bacteria</taxon>
        <taxon>Pseudomonadati</taxon>
        <taxon>Pseudomonadota</taxon>
        <taxon>Gammaproteobacteria</taxon>
        <taxon>Alteromonadales</taxon>
        <taxon>Shewanellaceae</taxon>
        <taxon>Shewanella</taxon>
    </lineage>
</organism>
<keyword evidence="2 6" id="KW-0694">RNA-binding</keyword>
<dbReference type="PROSITE" id="PS01149">
    <property type="entry name" value="PSI_RSU"/>
    <property type="match status" value="1"/>
</dbReference>
<dbReference type="Gene3D" id="3.30.70.580">
    <property type="entry name" value="Pseudouridine synthase I, catalytic domain, N-terminal subdomain"/>
    <property type="match status" value="1"/>
</dbReference>
<evidence type="ECO:0000256" key="2">
    <source>
        <dbReference type="ARBA" id="ARBA00022884"/>
    </source>
</evidence>
<comment type="catalytic activity">
    <reaction evidence="4">
        <text>uridine(516) in 16S rRNA = pseudouridine(516) in 16S rRNA</text>
        <dbReference type="Rhea" id="RHEA:38867"/>
        <dbReference type="Rhea" id="RHEA-COMP:10089"/>
        <dbReference type="Rhea" id="RHEA-COMP:10090"/>
        <dbReference type="ChEBI" id="CHEBI:65314"/>
        <dbReference type="ChEBI" id="CHEBI:65315"/>
        <dbReference type="EC" id="5.4.99.19"/>
    </reaction>
</comment>
<evidence type="ECO:0000256" key="7">
    <source>
        <dbReference type="RuleBase" id="RU003887"/>
    </source>
</evidence>
<evidence type="ECO:0000313" key="10">
    <source>
        <dbReference type="Proteomes" id="UP000198233"/>
    </source>
</evidence>
<dbReference type="InterPro" id="IPR042092">
    <property type="entry name" value="PsdUridine_s_RsuA/RluB/E/F_cat"/>
</dbReference>
<reference evidence="9 10" key="1">
    <citation type="submission" date="2017-06" db="EMBL/GenBank/DDBJ databases">
        <title>Complete genome sequence of Shewanella marisflavi EP1 associated with anaerobic 2,4-dinitrotoluene reduction and salt tolerance.</title>
        <authorList>
            <person name="Huang J."/>
        </authorList>
    </citation>
    <scope>NUCLEOTIDE SEQUENCE [LARGE SCALE GENOMIC DNA]</scope>
    <source>
        <strain evidence="9 10">EP1</strain>
    </source>
</reference>
<name>A0AAC9XP81_9GAMM</name>
<dbReference type="EC" id="5.4.99.-" evidence="7"/>
<evidence type="ECO:0000256" key="3">
    <source>
        <dbReference type="ARBA" id="ARBA00023235"/>
    </source>
</evidence>
<dbReference type="NCBIfam" id="TIGR00093">
    <property type="entry name" value="pseudouridine synthase"/>
    <property type="match status" value="1"/>
</dbReference>
<dbReference type="Gene3D" id="3.30.70.1560">
    <property type="entry name" value="Alpha-L RNA-binding motif"/>
    <property type="match status" value="1"/>
</dbReference>
<dbReference type="SUPFAM" id="SSF55174">
    <property type="entry name" value="Alpha-L RNA-binding motif"/>
    <property type="match status" value="1"/>
</dbReference>
<dbReference type="Proteomes" id="UP000198233">
    <property type="component" value="Chromosome"/>
</dbReference>
<dbReference type="CDD" id="cd02553">
    <property type="entry name" value="PseudoU_synth_RsuA"/>
    <property type="match status" value="1"/>
</dbReference>
<dbReference type="InterPro" id="IPR000748">
    <property type="entry name" value="PsdUridine_synth_RsuA/RluB/E/F"/>
</dbReference>
<dbReference type="RefSeq" id="WP_088905323.1">
    <property type="nucleotide sequence ID" value="NZ_CP022272.1"/>
</dbReference>
<evidence type="ECO:0000259" key="8">
    <source>
        <dbReference type="Pfam" id="PF00849"/>
    </source>
</evidence>
<dbReference type="CDD" id="cd00165">
    <property type="entry name" value="S4"/>
    <property type="match status" value="1"/>
</dbReference>
<sequence length="236" mass="26909">MSAKRARLDRFISQQCQIPRKQVRLLLAKGRVSVDGFVVRDADWQIDQFSVVMLDGEVLRQEQAIYLMLHKPVGVVSATKDTQHKTVMDLLPAYQDKGLHIVGRLDLNTSGLVLLTNDSRWSKQIMSPEHKVAKQYLVGLKAPLTQAYVKAFAEGFYFAYENITTQPAELEILDSHLARVSLLEGRYHQIKRMFGRFRNQVMTLHRFAVGNIHLDESLEPGEFRALTDEEVASISQ</sequence>
<dbReference type="Pfam" id="PF00849">
    <property type="entry name" value="PseudoU_synth_2"/>
    <property type="match status" value="1"/>
</dbReference>